<dbReference type="NCBIfam" id="TIGR03552">
    <property type="entry name" value="F420_cofC"/>
    <property type="match status" value="1"/>
</dbReference>
<dbReference type="Pfam" id="PF01983">
    <property type="entry name" value="CofC"/>
    <property type="match status" value="1"/>
</dbReference>
<dbReference type="InterPro" id="IPR029044">
    <property type="entry name" value="Nucleotide-diphossugar_trans"/>
</dbReference>
<accession>A0A382D1D6</accession>
<dbReference type="SUPFAM" id="SSF53448">
    <property type="entry name" value="Nucleotide-diphospho-sugar transferases"/>
    <property type="match status" value="1"/>
</dbReference>
<evidence type="ECO:0000256" key="2">
    <source>
        <dbReference type="ARBA" id="ARBA00022695"/>
    </source>
</evidence>
<evidence type="ECO:0000256" key="3">
    <source>
        <dbReference type="ARBA" id="ARBA00022741"/>
    </source>
</evidence>
<evidence type="ECO:0008006" key="6">
    <source>
        <dbReference type="Google" id="ProtNLM"/>
    </source>
</evidence>
<evidence type="ECO:0000313" key="5">
    <source>
        <dbReference type="EMBL" id="SVB32286.1"/>
    </source>
</evidence>
<dbReference type="EMBL" id="UINC01037179">
    <property type="protein sequence ID" value="SVB32286.1"/>
    <property type="molecule type" value="Genomic_DNA"/>
</dbReference>
<keyword evidence="2" id="KW-0548">Nucleotidyltransferase</keyword>
<reference evidence="5" key="1">
    <citation type="submission" date="2018-05" db="EMBL/GenBank/DDBJ databases">
        <authorList>
            <person name="Lanie J.A."/>
            <person name="Ng W.-L."/>
            <person name="Kazmierczak K.M."/>
            <person name="Andrzejewski T.M."/>
            <person name="Davidsen T.M."/>
            <person name="Wayne K.J."/>
            <person name="Tettelin H."/>
            <person name="Glass J.I."/>
            <person name="Rusch D."/>
            <person name="Podicherti R."/>
            <person name="Tsui H.-C.T."/>
            <person name="Winkler M.E."/>
        </authorList>
    </citation>
    <scope>NUCLEOTIDE SEQUENCE</scope>
</reference>
<dbReference type="AlphaFoldDB" id="A0A382D1D6"/>
<keyword evidence="3" id="KW-0547">Nucleotide-binding</keyword>
<evidence type="ECO:0000256" key="4">
    <source>
        <dbReference type="ARBA" id="ARBA00023134"/>
    </source>
</evidence>
<sequence length="196" mass="20828">MVLTAPERQSLFRAMVSDVLAAIGQSTTLGGLAIVTRDPSVRSLARHADARFIQCDLDQGQSLAVATAARTLGAEGVTNMVTIPGDVPLLTGAEIDLLCSTLEHERTMSLVPNRDGTGTNSVACSLPCAIPLSFGESSLHKHLTAARNRGLQTHVVRLSGLSLDIDVRSDVVEFLKHDVSTASRTFLLNSGIAHRF</sequence>
<evidence type="ECO:0000256" key="1">
    <source>
        <dbReference type="ARBA" id="ARBA00022679"/>
    </source>
</evidence>
<organism evidence="5">
    <name type="scientific">marine metagenome</name>
    <dbReference type="NCBI Taxonomy" id="408172"/>
    <lineage>
        <taxon>unclassified sequences</taxon>
        <taxon>metagenomes</taxon>
        <taxon>ecological metagenomes</taxon>
    </lineage>
</organism>
<dbReference type="GO" id="GO:0005525">
    <property type="term" value="F:GTP binding"/>
    <property type="evidence" value="ECO:0007669"/>
    <property type="project" value="UniProtKB-KW"/>
</dbReference>
<protein>
    <recommendedName>
        <fullName evidence="6">2-phospho-L-lactate guanylyltransferase</fullName>
    </recommendedName>
</protein>
<keyword evidence="1" id="KW-0808">Transferase</keyword>
<dbReference type="PANTHER" id="PTHR40392:SF1">
    <property type="entry name" value="2-PHOSPHO-L-LACTATE GUANYLYLTRANSFERASE"/>
    <property type="match status" value="1"/>
</dbReference>
<dbReference type="PANTHER" id="PTHR40392">
    <property type="entry name" value="2-PHOSPHO-L-LACTATE GUANYLYLTRANSFERASE"/>
    <property type="match status" value="1"/>
</dbReference>
<dbReference type="InterPro" id="IPR002835">
    <property type="entry name" value="CofC"/>
</dbReference>
<dbReference type="Gene3D" id="3.90.550.10">
    <property type="entry name" value="Spore Coat Polysaccharide Biosynthesis Protein SpsA, Chain A"/>
    <property type="match status" value="1"/>
</dbReference>
<name>A0A382D1D6_9ZZZZ</name>
<keyword evidence="4" id="KW-0342">GTP-binding</keyword>
<gene>
    <name evidence="5" type="ORF">METZ01_LOCUS185140</name>
</gene>
<proteinExistence type="predicted"/>
<dbReference type="GO" id="GO:0043814">
    <property type="term" value="F:phospholactate guanylyltransferase activity"/>
    <property type="evidence" value="ECO:0007669"/>
    <property type="project" value="InterPro"/>
</dbReference>